<dbReference type="Proteomes" id="UP000019478">
    <property type="component" value="Unassembled WGS sequence"/>
</dbReference>
<dbReference type="SUPFAM" id="SSF53474">
    <property type="entry name" value="alpha/beta-Hydrolases"/>
    <property type="match status" value="1"/>
</dbReference>
<feature type="domain" description="Alpha/beta hydrolase fold-3" evidence="3">
    <location>
        <begin position="105"/>
        <end position="308"/>
    </location>
</feature>
<evidence type="ECO:0000313" key="5">
    <source>
        <dbReference type="Proteomes" id="UP000019478"/>
    </source>
</evidence>
<comment type="caution">
    <text evidence="4">The sequence shown here is derived from an EMBL/GenBank/DDBJ whole genome shotgun (WGS) entry which is preliminary data.</text>
</comment>
<gene>
    <name evidence="4" type="ORF">A1O3_04177</name>
</gene>
<evidence type="ECO:0000256" key="1">
    <source>
        <dbReference type="ARBA" id="ARBA00022801"/>
    </source>
</evidence>
<dbReference type="OrthoDB" id="408631at2759"/>
<dbReference type="STRING" id="1182542.W9Y3X4"/>
<proteinExistence type="predicted"/>
<dbReference type="AlphaFoldDB" id="W9Y3X4"/>
<dbReference type="Gene3D" id="3.40.50.1820">
    <property type="entry name" value="alpha/beta hydrolase"/>
    <property type="match status" value="1"/>
</dbReference>
<name>W9Y3X4_9EURO</name>
<evidence type="ECO:0000259" key="3">
    <source>
        <dbReference type="Pfam" id="PF07859"/>
    </source>
</evidence>
<dbReference type="Pfam" id="PF07859">
    <property type="entry name" value="Abhydrolase_3"/>
    <property type="match status" value="1"/>
</dbReference>
<keyword evidence="5" id="KW-1185">Reference proteome</keyword>
<evidence type="ECO:0000313" key="4">
    <source>
        <dbReference type="EMBL" id="EXJ87218.1"/>
    </source>
</evidence>
<dbReference type="GO" id="GO:0016787">
    <property type="term" value="F:hydrolase activity"/>
    <property type="evidence" value="ECO:0007669"/>
    <property type="project" value="UniProtKB-KW"/>
</dbReference>
<dbReference type="PANTHER" id="PTHR48081">
    <property type="entry name" value="AB HYDROLASE SUPERFAMILY PROTEIN C4A8.06C"/>
    <property type="match status" value="1"/>
</dbReference>
<dbReference type="eggNOG" id="KOG1515">
    <property type="taxonomic scope" value="Eukaryota"/>
</dbReference>
<reference evidence="4 5" key="1">
    <citation type="submission" date="2013-03" db="EMBL/GenBank/DDBJ databases">
        <title>The Genome Sequence of Capronia epimyces CBS 606.96.</title>
        <authorList>
            <consortium name="The Broad Institute Genomics Platform"/>
            <person name="Cuomo C."/>
            <person name="de Hoog S."/>
            <person name="Gorbushina A."/>
            <person name="Walker B."/>
            <person name="Young S.K."/>
            <person name="Zeng Q."/>
            <person name="Gargeya S."/>
            <person name="Fitzgerald M."/>
            <person name="Haas B."/>
            <person name="Abouelleil A."/>
            <person name="Allen A.W."/>
            <person name="Alvarado L."/>
            <person name="Arachchi H.M."/>
            <person name="Berlin A.M."/>
            <person name="Chapman S.B."/>
            <person name="Gainer-Dewar J."/>
            <person name="Goldberg J."/>
            <person name="Griggs A."/>
            <person name="Gujja S."/>
            <person name="Hansen M."/>
            <person name="Howarth C."/>
            <person name="Imamovic A."/>
            <person name="Ireland A."/>
            <person name="Larimer J."/>
            <person name="McCowan C."/>
            <person name="Murphy C."/>
            <person name="Pearson M."/>
            <person name="Poon T.W."/>
            <person name="Priest M."/>
            <person name="Roberts A."/>
            <person name="Saif S."/>
            <person name="Shea T."/>
            <person name="Sisk P."/>
            <person name="Sykes S."/>
            <person name="Wortman J."/>
            <person name="Nusbaum C."/>
            <person name="Birren B."/>
        </authorList>
    </citation>
    <scope>NUCLEOTIDE SEQUENCE [LARGE SCALE GENOMIC DNA]</scope>
    <source>
        <strain evidence="4 5">CBS 606.96</strain>
    </source>
</reference>
<dbReference type="InterPro" id="IPR050300">
    <property type="entry name" value="GDXG_lipolytic_enzyme"/>
</dbReference>
<dbReference type="HOGENOM" id="CLU_012494_6_3_1"/>
<dbReference type="PANTHER" id="PTHR48081:SF8">
    <property type="entry name" value="ALPHA_BETA HYDROLASE FOLD-3 DOMAIN-CONTAINING PROTEIN-RELATED"/>
    <property type="match status" value="1"/>
</dbReference>
<feature type="region of interest" description="Disordered" evidence="2">
    <location>
        <begin position="1"/>
        <end position="22"/>
    </location>
</feature>
<dbReference type="InterPro" id="IPR013094">
    <property type="entry name" value="AB_hydrolase_3"/>
</dbReference>
<organism evidence="4 5">
    <name type="scientific">Capronia epimyces CBS 606.96</name>
    <dbReference type="NCBI Taxonomy" id="1182542"/>
    <lineage>
        <taxon>Eukaryota</taxon>
        <taxon>Fungi</taxon>
        <taxon>Dikarya</taxon>
        <taxon>Ascomycota</taxon>
        <taxon>Pezizomycotina</taxon>
        <taxon>Eurotiomycetes</taxon>
        <taxon>Chaetothyriomycetidae</taxon>
        <taxon>Chaetothyriales</taxon>
        <taxon>Herpotrichiellaceae</taxon>
        <taxon>Capronia</taxon>
    </lineage>
</organism>
<dbReference type="GeneID" id="19168297"/>
<evidence type="ECO:0000256" key="2">
    <source>
        <dbReference type="SAM" id="MobiDB-lite"/>
    </source>
</evidence>
<dbReference type="RefSeq" id="XP_007732497.1">
    <property type="nucleotide sequence ID" value="XM_007734307.1"/>
</dbReference>
<protein>
    <recommendedName>
        <fullName evidence="3">Alpha/beta hydrolase fold-3 domain-containing protein</fullName>
    </recommendedName>
</protein>
<dbReference type="InterPro" id="IPR029058">
    <property type="entry name" value="AB_hydrolase_fold"/>
</dbReference>
<sequence>MASISKADVAASSSPSPSWSQVAEAQKKVDELSKQVLALPIADLRAIKYRPAALPEDIPQPGIDIDISTIEVPVRDGAKIPLRVYRAKAASANQLPDSDGAVLFFNIHGGGWVLGVPETEEAQNRIIAVRNKAVVVSVDYRKAPEFPFPVPLDDSYDVLQWCRQKENAVSLGVDANKIVIGGGSAGANLTAAITLRARAHDNLSGIVGQILNIPVTCHPQYFPSERYSHLSWSQNAEAPVVDAARMIWFWNHYLSASGVEAAADPSLSPLLASKEALEGLPPALVQVAGMDPLRDEGLAYAEALGASG</sequence>
<keyword evidence="1" id="KW-0378">Hydrolase</keyword>
<dbReference type="EMBL" id="AMGY01000003">
    <property type="protein sequence ID" value="EXJ87218.1"/>
    <property type="molecule type" value="Genomic_DNA"/>
</dbReference>
<accession>W9Y3X4</accession>